<organism evidence="4 5">
    <name type="scientific">Epilithonimonas lactis</name>
    <dbReference type="NCBI Taxonomy" id="421072"/>
    <lineage>
        <taxon>Bacteria</taxon>
        <taxon>Pseudomonadati</taxon>
        <taxon>Bacteroidota</taxon>
        <taxon>Flavobacteriia</taxon>
        <taxon>Flavobacteriales</taxon>
        <taxon>Weeksellaceae</taxon>
        <taxon>Chryseobacterium group</taxon>
        <taxon>Epilithonimonas</taxon>
    </lineage>
</organism>
<dbReference type="GO" id="GO:0016758">
    <property type="term" value="F:hexosyltransferase activity"/>
    <property type="evidence" value="ECO:0007669"/>
    <property type="project" value="UniProtKB-ARBA"/>
</dbReference>
<evidence type="ECO:0000259" key="3">
    <source>
        <dbReference type="Pfam" id="PF00535"/>
    </source>
</evidence>
<evidence type="ECO:0000313" key="5">
    <source>
        <dbReference type="Proteomes" id="UP000028623"/>
    </source>
</evidence>
<gene>
    <name evidence="4" type="ORF">IO89_01150</name>
</gene>
<protein>
    <recommendedName>
        <fullName evidence="3">Glycosyltransferase 2-like domain-containing protein</fullName>
    </recommendedName>
</protein>
<dbReference type="InterPro" id="IPR029044">
    <property type="entry name" value="Nucleotide-diphossugar_trans"/>
</dbReference>
<dbReference type="Proteomes" id="UP000028623">
    <property type="component" value="Unassembled WGS sequence"/>
</dbReference>
<dbReference type="eggNOG" id="COG1215">
    <property type="taxonomic scope" value="Bacteria"/>
</dbReference>
<dbReference type="CDD" id="cd00761">
    <property type="entry name" value="Glyco_tranf_GTA_type"/>
    <property type="match status" value="1"/>
</dbReference>
<reference evidence="4 5" key="1">
    <citation type="submission" date="2014-07" db="EMBL/GenBank/DDBJ databases">
        <title>Epilithonimonas lactis LMG 22401 Genome.</title>
        <authorList>
            <person name="Pipes S.E."/>
            <person name="Stropko S.J."/>
        </authorList>
    </citation>
    <scope>NUCLEOTIDE SEQUENCE [LARGE SCALE GENOMIC DNA]</scope>
    <source>
        <strain evidence="4 5">LMG 24401</strain>
    </source>
</reference>
<dbReference type="OrthoDB" id="396512at2"/>
<accession>A0A085BL86</accession>
<dbReference type="PANTHER" id="PTHR22916:SF51">
    <property type="entry name" value="GLYCOSYLTRANSFERASE EPSH-RELATED"/>
    <property type="match status" value="1"/>
</dbReference>
<evidence type="ECO:0000256" key="1">
    <source>
        <dbReference type="ARBA" id="ARBA00022676"/>
    </source>
</evidence>
<comment type="caution">
    <text evidence="4">The sequence shown here is derived from an EMBL/GenBank/DDBJ whole genome shotgun (WGS) entry which is preliminary data.</text>
</comment>
<dbReference type="InterPro" id="IPR001173">
    <property type="entry name" value="Glyco_trans_2-like"/>
</dbReference>
<keyword evidence="1" id="KW-0328">Glycosyltransferase</keyword>
<evidence type="ECO:0000313" key="4">
    <source>
        <dbReference type="EMBL" id="KFC23231.1"/>
    </source>
</evidence>
<dbReference type="AlphaFoldDB" id="A0A085BL86"/>
<dbReference type="Gene3D" id="3.90.550.10">
    <property type="entry name" value="Spore Coat Polysaccharide Biosynthesis Protein SpsA, Chain A"/>
    <property type="match status" value="1"/>
</dbReference>
<proteinExistence type="predicted"/>
<dbReference type="Pfam" id="PF00535">
    <property type="entry name" value="Glycos_transf_2"/>
    <property type="match status" value="1"/>
</dbReference>
<sequence>MVVKNQKMKISLIIAAYNVESFIEKCILSCLHQDLSNNSFEVIVVDDGSTDDTALILEKSKSDFSNLKIIKQKNSGLGATRNTGLLEAKGDYVWFIDGDDYIKENCLIQITNFLNDRNLDCCVLDYNVVSNKNITQDSLFQESLENKSEIFTGENYYYKYYEKNYTWIFIFKKSIFINNRIYFRERINMQDSEILPKIMYNIKRLSFLHRNLYYYVQHPNSFTNSTDNIKRLNYFNSIIQVKKSLEIQSIDLKNQQKLNIGIQKKIESLHTIILFHLTFFKYDNKMMQRIIKLLKSNDSYPLKATTNGKMKFVKIALNINPFVTNWLIQIIRK</sequence>
<keyword evidence="2" id="KW-0808">Transferase</keyword>
<feature type="domain" description="Glycosyltransferase 2-like" evidence="3">
    <location>
        <begin position="11"/>
        <end position="151"/>
    </location>
</feature>
<dbReference type="SUPFAM" id="SSF53448">
    <property type="entry name" value="Nucleotide-diphospho-sugar transferases"/>
    <property type="match status" value="1"/>
</dbReference>
<evidence type="ECO:0000256" key="2">
    <source>
        <dbReference type="ARBA" id="ARBA00022679"/>
    </source>
</evidence>
<dbReference type="EMBL" id="JPLY01000001">
    <property type="protein sequence ID" value="KFC23231.1"/>
    <property type="molecule type" value="Genomic_DNA"/>
</dbReference>
<keyword evidence="5" id="KW-1185">Reference proteome</keyword>
<dbReference type="STRING" id="421072.SAMN04488097_1185"/>
<name>A0A085BL86_9FLAO</name>
<dbReference type="PANTHER" id="PTHR22916">
    <property type="entry name" value="GLYCOSYLTRANSFERASE"/>
    <property type="match status" value="1"/>
</dbReference>